<keyword evidence="7" id="KW-0479">Metal-binding</keyword>
<dbReference type="PRINTS" id="PR00326">
    <property type="entry name" value="GTP1OBG"/>
</dbReference>
<evidence type="ECO:0000256" key="7">
    <source>
        <dbReference type="HAMAP-Rule" id="MF_01454"/>
    </source>
</evidence>
<comment type="function">
    <text evidence="7">An essential GTPase which binds GTP, GDP and possibly (p)ppGpp with moderate affinity, with high nucleotide exchange rates and a fairly low GTP hydrolysis rate. Plays a role in control of the cell cycle, stress response, ribosome biogenesis and in those bacteria that undergo differentiation, in morphogenesis control.</text>
</comment>
<dbReference type="InterPro" id="IPR031167">
    <property type="entry name" value="G_OBG"/>
</dbReference>
<gene>
    <name evidence="7" type="primary">obg</name>
    <name evidence="10" type="ORF">COT50_03920</name>
</gene>
<feature type="binding site" evidence="7">
    <location>
        <begin position="214"/>
        <end position="217"/>
    </location>
    <ligand>
        <name>GTP</name>
        <dbReference type="ChEBI" id="CHEBI:37565"/>
    </ligand>
</feature>
<dbReference type="EMBL" id="PEYU01000088">
    <property type="protein sequence ID" value="PIS22064.1"/>
    <property type="molecule type" value="Genomic_DNA"/>
</dbReference>
<dbReference type="PIRSF" id="PIRSF002401">
    <property type="entry name" value="GTP_bd_Obg/CgtA"/>
    <property type="match status" value="1"/>
</dbReference>
<name>A0A2H0XAV8_UNCKA</name>
<reference evidence="11" key="1">
    <citation type="submission" date="2017-09" db="EMBL/GenBank/DDBJ databases">
        <title>Depth-based differentiation of microbial function through sediment-hosted aquifers and enrichment of novel symbionts in the deep terrestrial subsurface.</title>
        <authorList>
            <person name="Probst A.J."/>
            <person name="Ladd B."/>
            <person name="Jarett J.K."/>
            <person name="Geller-Mcgrath D.E."/>
            <person name="Sieber C.M.K."/>
            <person name="Emerson J.B."/>
            <person name="Anantharaman K."/>
            <person name="Thomas B.C."/>
            <person name="Malmstrom R."/>
            <person name="Stieglmeier M."/>
            <person name="Klingl A."/>
            <person name="Woyke T."/>
            <person name="Ryan C.M."/>
            <person name="Banfield J.F."/>
        </authorList>
    </citation>
    <scope>NUCLEOTIDE SEQUENCE [LARGE SCALE GENOMIC DNA]</scope>
</reference>
<dbReference type="NCBIfam" id="TIGR02729">
    <property type="entry name" value="Obg_CgtA"/>
    <property type="match status" value="1"/>
</dbReference>
<protein>
    <recommendedName>
        <fullName evidence="7">GTPase Obg</fullName>
        <ecNumber evidence="7">3.6.5.-</ecNumber>
    </recommendedName>
    <alternativeName>
        <fullName evidence="7">GTP-binding protein Obg</fullName>
    </alternativeName>
</protein>
<comment type="subunit">
    <text evidence="7">Monomer.</text>
</comment>
<comment type="cofactor">
    <cofactor evidence="7">
        <name>Mg(2+)</name>
        <dbReference type="ChEBI" id="CHEBI:18420"/>
    </cofactor>
</comment>
<dbReference type="Gene3D" id="3.40.50.300">
    <property type="entry name" value="P-loop containing nucleotide triphosphate hydrolases"/>
    <property type="match status" value="1"/>
</dbReference>
<dbReference type="GO" id="GO:0005525">
    <property type="term" value="F:GTP binding"/>
    <property type="evidence" value="ECO:0007669"/>
    <property type="project" value="UniProtKB-UniRule"/>
</dbReference>
<sequence length="416" mass="45537">MIDMVKITIKAGNGGDGAVSFHREKFVTRGGPDGGDGGKGGTVYFVADNNTSTLDDFRSKKVFGAQNGEAGKKLKMYGRNGEDAYIKVPVGTLVFESTAPTIKTLVADLNQLGEYFLIAKGGRGGKGNYKFKSSTNQTPTQYIPGEAGEQKEVILELKMIADVGLIGLPSAGKSTLINTLTHINAKVAEYHFTTLTPNLGVWQINKDKKVVVADIPGLIEGASNGKGLGDEFLRHIERTKVLIHLVDPSVELLSSPTKTRFAEFSYGHRQRALSESSLDVAKVYQSYQVVLKELQQYKVDLSAKMDLWDITKKPQVVVINKVDITEVKNSLGEIIEYFKNQGVDVLPISAATGEGLDDLRKKVLELLSHSIETQVKIEPTVKKYTIYNLPGSNRRPVLTKEVKGLIQAPSRRVKRS</sequence>
<dbReference type="InterPro" id="IPR014100">
    <property type="entry name" value="GTP-bd_Obg/CgtA"/>
</dbReference>
<dbReference type="SUPFAM" id="SSF52540">
    <property type="entry name" value="P-loop containing nucleoside triphosphate hydrolases"/>
    <property type="match status" value="1"/>
</dbReference>
<dbReference type="InterPro" id="IPR006169">
    <property type="entry name" value="GTP1_OBG_dom"/>
</dbReference>
<dbReference type="PROSITE" id="PS00905">
    <property type="entry name" value="GTP1_OBG"/>
    <property type="match status" value="1"/>
</dbReference>
<evidence type="ECO:0000313" key="10">
    <source>
        <dbReference type="EMBL" id="PIS22064.1"/>
    </source>
</evidence>
<evidence type="ECO:0000256" key="3">
    <source>
        <dbReference type="ARBA" id="ARBA00022741"/>
    </source>
</evidence>
<organism evidence="10 11">
    <name type="scientific">candidate division WWE3 bacterium CG08_land_8_20_14_0_20_41_10</name>
    <dbReference type="NCBI Taxonomy" id="1975085"/>
    <lineage>
        <taxon>Bacteria</taxon>
        <taxon>Katanobacteria</taxon>
    </lineage>
</organism>
<comment type="caution">
    <text evidence="10">The sequence shown here is derived from an EMBL/GenBank/DDBJ whole genome shotgun (WGS) entry which is preliminary data.</text>
</comment>
<evidence type="ECO:0000256" key="4">
    <source>
        <dbReference type="ARBA" id="ARBA00022801"/>
    </source>
</evidence>
<feature type="binding site" evidence="7">
    <location>
        <begin position="349"/>
        <end position="351"/>
    </location>
    <ligand>
        <name>GTP</name>
        <dbReference type="ChEBI" id="CHEBI:37565"/>
    </ligand>
</feature>
<evidence type="ECO:0000259" key="8">
    <source>
        <dbReference type="PROSITE" id="PS51710"/>
    </source>
</evidence>
<evidence type="ECO:0000256" key="2">
    <source>
        <dbReference type="ARBA" id="ARBA00022490"/>
    </source>
</evidence>
<keyword evidence="4 7" id="KW-0378">Hydrolase</keyword>
<feature type="domain" description="OBG-type G" evidence="8">
    <location>
        <begin position="161"/>
        <end position="368"/>
    </location>
</feature>
<feature type="binding site" evidence="7">
    <location>
        <begin position="167"/>
        <end position="174"/>
    </location>
    <ligand>
        <name>GTP</name>
        <dbReference type="ChEBI" id="CHEBI:37565"/>
    </ligand>
</feature>
<feature type="binding site" evidence="7">
    <location>
        <position position="174"/>
    </location>
    <ligand>
        <name>Mg(2+)</name>
        <dbReference type="ChEBI" id="CHEBI:18420"/>
    </ligand>
</feature>
<evidence type="ECO:0000256" key="1">
    <source>
        <dbReference type="ARBA" id="ARBA00007699"/>
    </source>
</evidence>
<feature type="binding site" evidence="7">
    <location>
        <begin position="192"/>
        <end position="196"/>
    </location>
    <ligand>
        <name>GTP</name>
        <dbReference type="ChEBI" id="CHEBI:37565"/>
    </ligand>
</feature>
<dbReference type="SUPFAM" id="SSF82051">
    <property type="entry name" value="Obg GTP-binding protein N-terminal domain"/>
    <property type="match status" value="1"/>
</dbReference>
<dbReference type="HAMAP" id="MF_01454">
    <property type="entry name" value="GTPase_Obg"/>
    <property type="match status" value="1"/>
</dbReference>
<dbReference type="FunFam" id="2.70.210.12:FF:000001">
    <property type="entry name" value="GTPase Obg"/>
    <property type="match status" value="1"/>
</dbReference>
<accession>A0A2H0XAV8</accession>
<feature type="domain" description="Obg" evidence="9">
    <location>
        <begin position="1"/>
        <end position="160"/>
    </location>
</feature>
<dbReference type="InterPro" id="IPR027417">
    <property type="entry name" value="P-loop_NTPase"/>
</dbReference>
<dbReference type="GO" id="GO:0005737">
    <property type="term" value="C:cytoplasm"/>
    <property type="evidence" value="ECO:0007669"/>
    <property type="project" value="UniProtKB-SubCell"/>
</dbReference>
<dbReference type="Gene3D" id="2.70.210.12">
    <property type="entry name" value="GTP1/OBG domain"/>
    <property type="match status" value="1"/>
</dbReference>
<dbReference type="InterPro" id="IPR006073">
    <property type="entry name" value="GTP-bd"/>
</dbReference>
<dbReference type="Pfam" id="PF01926">
    <property type="entry name" value="MMR_HSR1"/>
    <property type="match status" value="1"/>
</dbReference>
<dbReference type="EC" id="3.6.5.-" evidence="7"/>
<dbReference type="GO" id="GO:0042254">
    <property type="term" value="P:ribosome biogenesis"/>
    <property type="evidence" value="ECO:0007669"/>
    <property type="project" value="UniProtKB-UniRule"/>
</dbReference>
<evidence type="ECO:0000256" key="5">
    <source>
        <dbReference type="ARBA" id="ARBA00022842"/>
    </source>
</evidence>
<dbReference type="GO" id="GO:0000287">
    <property type="term" value="F:magnesium ion binding"/>
    <property type="evidence" value="ECO:0007669"/>
    <property type="project" value="InterPro"/>
</dbReference>
<dbReference type="CDD" id="cd01898">
    <property type="entry name" value="Obg"/>
    <property type="match status" value="1"/>
</dbReference>
<dbReference type="PROSITE" id="PS51710">
    <property type="entry name" value="G_OBG"/>
    <property type="match status" value="1"/>
</dbReference>
<comment type="subcellular location">
    <subcellularLocation>
        <location evidence="7">Cytoplasm</location>
    </subcellularLocation>
</comment>
<dbReference type="NCBIfam" id="NF008956">
    <property type="entry name" value="PRK12299.1"/>
    <property type="match status" value="1"/>
</dbReference>
<dbReference type="PROSITE" id="PS51883">
    <property type="entry name" value="OBG"/>
    <property type="match status" value="1"/>
</dbReference>
<keyword evidence="2 7" id="KW-0963">Cytoplasm</keyword>
<evidence type="ECO:0000313" key="11">
    <source>
        <dbReference type="Proteomes" id="UP000231252"/>
    </source>
</evidence>
<dbReference type="Pfam" id="PF01018">
    <property type="entry name" value="GTP1_OBG"/>
    <property type="match status" value="1"/>
</dbReference>
<dbReference type="InterPro" id="IPR036726">
    <property type="entry name" value="GTP1_OBG_dom_sf"/>
</dbReference>
<proteinExistence type="inferred from homology"/>
<keyword evidence="3 7" id="KW-0547">Nucleotide-binding</keyword>
<dbReference type="Proteomes" id="UP000231252">
    <property type="component" value="Unassembled WGS sequence"/>
</dbReference>
<feature type="binding site" evidence="7">
    <location>
        <position position="194"/>
    </location>
    <ligand>
        <name>Mg(2+)</name>
        <dbReference type="ChEBI" id="CHEBI:18420"/>
    </ligand>
</feature>
<dbReference type="GO" id="GO:0003924">
    <property type="term" value="F:GTPase activity"/>
    <property type="evidence" value="ECO:0007669"/>
    <property type="project" value="UniProtKB-UniRule"/>
</dbReference>
<dbReference type="InterPro" id="IPR045086">
    <property type="entry name" value="OBG_GTPase"/>
</dbReference>
<keyword evidence="6 7" id="KW-0342">GTP-binding</keyword>
<keyword evidence="5 7" id="KW-0460">Magnesium</keyword>
<comment type="similarity">
    <text evidence="1 7">Belongs to the TRAFAC class OBG-HflX-like GTPase superfamily. OBG GTPase family.</text>
</comment>
<dbReference type="PANTHER" id="PTHR11702:SF31">
    <property type="entry name" value="MITOCHONDRIAL RIBOSOME-ASSOCIATED GTPASE 2"/>
    <property type="match status" value="1"/>
</dbReference>
<evidence type="ECO:0000256" key="6">
    <source>
        <dbReference type="ARBA" id="ARBA00023134"/>
    </source>
</evidence>
<dbReference type="PANTHER" id="PTHR11702">
    <property type="entry name" value="DEVELOPMENTALLY REGULATED GTP-BINDING PROTEIN-RELATED"/>
    <property type="match status" value="1"/>
</dbReference>
<dbReference type="InterPro" id="IPR006074">
    <property type="entry name" value="GTP1-OBG_CS"/>
</dbReference>
<feature type="binding site" evidence="7">
    <location>
        <begin position="320"/>
        <end position="323"/>
    </location>
    <ligand>
        <name>GTP</name>
        <dbReference type="ChEBI" id="CHEBI:37565"/>
    </ligand>
</feature>
<evidence type="ECO:0000259" key="9">
    <source>
        <dbReference type="PROSITE" id="PS51883"/>
    </source>
</evidence>
<dbReference type="AlphaFoldDB" id="A0A2H0XAV8"/>